<dbReference type="EMBL" id="ML994614">
    <property type="protein sequence ID" value="KAF2192972.1"/>
    <property type="molecule type" value="Genomic_DNA"/>
</dbReference>
<sequence length="63" mass="6869">MQFSKAINVAFLSLLATTLAAPLDVMSTRRDLPVVDTDNTQPEKTISLINVPAFPFGYEEAKA</sequence>
<keyword evidence="3" id="KW-1185">Reference proteome</keyword>
<gene>
    <name evidence="2" type="ORF">K469DRAFT_281292</name>
</gene>
<accession>A0A6A6EPR2</accession>
<evidence type="ECO:0000313" key="2">
    <source>
        <dbReference type="EMBL" id="KAF2192972.1"/>
    </source>
</evidence>
<feature type="chain" id="PRO_5025562800" evidence="1">
    <location>
        <begin position="21"/>
        <end position="63"/>
    </location>
</feature>
<proteinExistence type="predicted"/>
<evidence type="ECO:0000256" key="1">
    <source>
        <dbReference type="SAM" id="SignalP"/>
    </source>
</evidence>
<feature type="signal peptide" evidence="1">
    <location>
        <begin position="1"/>
        <end position="20"/>
    </location>
</feature>
<protein>
    <submittedName>
        <fullName evidence="2">Uncharacterized protein</fullName>
    </submittedName>
</protein>
<organism evidence="2 3">
    <name type="scientific">Zopfia rhizophila CBS 207.26</name>
    <dbReference type="NCBI Taxonomy" id="1314779"/>
    <lineage>
        <taxon>Eukaryota</taxon>
        <taxon>Fungi</taxon>
        <taxon>Dikarya</taxon>
        <taxon>Ascomycota</taxon>
        <taxon>Pezizomycotina</taxon>
        <taxon>Dothideomycetes</taxon>
        <taxon>Dothideomycetes incertae sedis</taxon>
        <taxon>Zopfiaceae</taxon>
        <taxon>Zopfia</taxon>
    </lineage>
</organism>
<dbReference type="Proteomes" id="UP000800200">
    <property type="component" value="Unassembled WGS sequence"/>
</dbReference>
<keyword evidence="1" id="KW-0732">Signal</keyword>
<name>A0A6A6EPR2_9PEZI</name>
<reference evidence="2" key="1">
    <citation type="journal article" date="2020" name="Stud. Mycol.">
        <title>101 Dothideomycetes genomes: a test case for predicting lifestyles and emergence of pathogens.</title>
        <authorList>
            <person name="Haridas S."/>
            <person name="Albert R."/>
            <person name="Binder M."/>
            <person name="Bloem J."/>
            <person name="Labutti K."/>
            <person name="Salamov A."/>
            <person name="Andreopoulos B."/>
            <person name="Baker S."/>
            <person name="Barry K."/>
            <person name="Bills G."/>
            <person name="Bluhm B."/>
            <person name="Cannon C."/>
            <person name="Castanera R."/>
            <person name="Culley D."/>
            <person name="Daum C."/>
            <person name="Ezra D."/>
            <person name="Gonzalez J."/>
            <person name="Henrissat B."/>
            <person name="Kuo A."/>
            <person name="Liang C."/>
            <person name="Lipzen A."/>
            <person name="Lutzoni F."/>
            <person name="Magnuson J."/>
            <person name="Mondo S."/>
            <person name="Nolan M."/>
            <person name="Ohm R."/>
            <person name="Pangilinan J."/>
            <person name="Park H.-J."/>
            <person name="Ramirez L."/>
            <person name="Alfaro M."/>
            <person name="Sun H."/>
            <person name="Tritt A."/>
            <person name="Yoshinaga Y."/>
            <person name="Zwiers L.-H."/>
            <person name="Turgeon B."/>
            <person name="Goodwin S."/>
            <person name="Spatafora J."/>
            <person name="Crous P."/>
            <person name="Grigoriev I."/>
        </authorList>
    </citation>
    <scope>NUCLEOTIDE SEQUENCE</scope>
    <source>
        <strain evidence="2">CBS 207.26</strain>
    </source>
</reference>
<dbReference type="AlphaFoldDB" id="A0A6A6EPR2"/>
<evidence type="ECO:0000313" key="3">
    <source>
        <dbReference type="Proteomes" id="UP000800200"/>
    </source>
</evidence>